<protein>
    <recommendedName>
        <fullName evidence="1">DUF6604 domain-containing protein</fullName>
    </recommendedName>
</protein>
<feature type="domain" description="DUF6604" evidence="1">
    <location>
        <begin position="35"/>
        <end position="205"/>
    </location>
</feature>
<dbReference type="Proteomes" id="UP000001449">
    <property type="component" value="Chromosome 1"/>
</dbReference>
<keyword evidence="3" id="KW-1185">Reference proteome</keyword>
<dbReference type="Pfam" id="PF20253">
    <property type="entry name" value="DUF6604"/>
    <property type="match status" value="1"/>
</dbReference>
<dbReference type="eggNOG" id="ENOG502RBYJ">
    <property type="taxonomic scope" value="Eukaryota"/>
</dbReference>
<dbReference type="InParanoid" id="B8BR39"/>
<dbReference type="AlphaFoldDB" id="B8BR39"/>
<dbReference type="RefSeq" id="XP_002286822.1">
    <property type="nucleotide sequence ID" value="XM_002286786.1"/>
</dbReference>
<gene>
    <name evidence="2" type="ORF">THAPSDRAFT_20854</name>
</gene>
<evidence type="ECO:0000313" key="2">
    <source>
        <dbReference type="EMBL" id="EED96463.1"/>
    </source>
</evidence>
<dbReference type="PaxDb" id="35128-Thaps20854"/>
<dbReference type="InterPro" id="IPR046539">
    <property type="entry name" value="DUF6604"/>
</dbReference>
<name>B8BR39_THAPS</name>
<evidence type="ECO:0000259" key="1">
    <source>
        <dbReference type="Pfam" id="PF20253"/>
    </source>
</evidence>
<proteinExistence type="predicted"/>
<sequence>MLDNTPAGAGVNTTSVNCLPVSADWMVDTKHILDPHVLKDLKLAIRVRSRVATSYFGGGDVGHKHFLEVLRYCWSKLSLLPKSSRSAEYEYGENPHAALEEEDEDIIEDEDMFPTKPIPRPDVEDAVAMTIDKLMKSDDRVDATIFLLALDDLMSAVAEQYKALTRRAAMSRPSEISSPMVEHLIEAAVATNMAIQQVQDLEMDLQLQHEHLTTPYRLLSTLIMPEISANIANIVRNHASRECSDQDIVVFLGDCIECYFRNSSAGENRRDSIVEDFCTQYGVDSVGSAEVNDLFVGIQMLVTLEVPIGTERATSSQFIRAMESTLPNYGEDSTWLRNMPYIGGDRAIHHTIRLLQLFGDVIKSTPDDRKIIPKRGIFGKSPWVAGRARKIKGDLDELLMSDILPSWVSMCRHGILGKTGLPRENEIAPLFVSLRSYVNDPAKPVTWALAFGVHAMLTGVLETDHSLYKVMDVSRAVFDNYFRQIDRAMLLANNEEEMRHNQSWLHNTSMISFLKNLGLDVYCNSAIWNPVCGGTTFSYTTLFGNLEGGCAVIDCQAQLRITLHLYHALLINGIIRRDQIPMLNRLYDCFKESKAIWDGDLPRRGELVKKFWVCFGLNHVGAKRLAEQAKRIARGVSQTISNVDEDCRASWKQRKMHGIEPSEIATCFRRVCDRDFHDVQDKYHTAEQKKIARGTEQYLFAVRLNDTLDSIENDQQLLALNLISCAAYLEQFVCSLTRVLQWEPVLKSGSLIIGEDMRHGFAYLFAQHLLGALDFAQNPMEHEFLGVPLGLASSTFMNCFFERIDPSTVMWFQSIVYED</sequence>
<accession>B8BR39</accession>
<reference evidence="2 3" key="1">
    <citation type="journal article" date="2004" name="Science">
        <title>The genome of the diatom Thalassiosira pseudonana: ecology, evolution, and metabolism.</title>
        <authorList>
            <person name="Armbrust E.V."/>
            <person name="Berges J.A."/>
            <person name="Bowler C."/>
            <person name="Green B.R."/>
            <person name="Martinez D."/>
            <person name="Putnam N.H."/>
            <person name="Zhou S."/>
            <person name="Allen A.E."/>
            <person name="Apt K.E."/>
            <person name="Bechner M."/>
            <person name="Brzezinski M.A."/>
            <person name="Chaal B.K."/>
            <person name="Chiovitti A."/>
            <person name="Davis A.K."/>
            <person name="Demarest M.S."/>
            <person name="Detter J.C."/>
            <person name="Glavina T."/>
            <person name="Goodstein D."/>
            <person name="Hadi M.Z."/>
            <person name="Hellsten U."/>
            <person name="Hildebrand M."/>
            <person name="Jenkins B.D."/>
            <person name="Jurka J."/>
            <person name="Kapitonov V.V."/>
            <person name="Kroger N."/>
            <person name="Lau W.W."/>
            <person name="Lane T.W."/>
            <person name="Larimer F.W."/>
            <person name="Lippmeier J.C."/>
            <person name="Lucas S."/>
            <person name="Medina M."/>
            <person name="Montsant A."/>
            <person name="Obornik M."/>
            <person name="Parker M.S."/>
            <person name="Palenik B."/>
            <person name="Pazour G.J."/>
            <person name="Richardson P.M."/>
            <person name="Rynearson T.A."/>
            <person name="Saito M.A."/>
            <person name="Schwartz D.C."/>
            <person name="Thamatrakoln K."/>
            <person name="Valentin K."/>
            <person name="Vardi A."/>
            <person name="Wilkerson F.P."/>
            <person name="Rokhsar D.S."/>
        </authorList>
    </citation>
    <scope>NUCLEOTIDE SEQUENCE [LARGE SCALE GENOMIC DNA]</scope>
    <source>
        <strain evidence="2 3">CCMP1335</strain>
    </source>
</reference>
<dbReference type="OMA" id="GKSPWVA"/>
<dbReference type="KEGG" id="tps:THAPSDRAFT_20854"/>
<dbReference type="HOGENOM" id="CLU_345329_0_0_1"/>
<evidence type="ECO:0000313" key="3">
    <source>
        <dbReference type="Proteomes" id="UP000001449"/>
    </source>
</evidence>
<dbReference type="GeneID" id="7449131"/>
<reference evidence="2 3" key="2">
    <citation type="journal article" date="2008" name="Nature">
        <title>The Phaeodactylum genome reveals the evolutionary history of diatom genomes.</title>
        <authorList>
            <person name="Bowler C."/>
            <person name="Allen A.E."/>
            <person name="Badger J.H."/>
            <person name="Grimwood J."/>
            <person name="Jabbari K."/>
            <person name="Kuo A."/>
            <person name="Maheswari U."/>
            <person name="Martens C."/>
            <person name="Maumus F."/>
            <person name="Otillar R.P."/>
            <person name="Rayko E."/>
            <person name="Salamov A."/>
            <person name="Vandepoele K."/>
            <person name="Beszteri B."/>
            <person name="Gruber A."/>
            <person name="Heijde M."/>
            <person name="Katinka M."/>
            <person name="Mock T."/>
            <person name="Valentin K."/>
            <person name="Verret F."/>
            <person name="Berges J.A."/>
            <person name="Brownlee C."/>
            <person name="Cadoret J.P."/>
            <person name="Chiovitti A."/>
            <person name="Choi C.J."/>
            <person name="Coesel S."/>
            <person name="De Martino A."/>
            <person name="Detter J.C."/>
            <person name="Durkin C."/>
            <person name="Falciatore A."/>
            <person name="Fournet J."/>
            <person name="Haruta M."/>
            <person name="Huysman M.J."/>
            <person name="Jenkins B.D."/>
            <person name="Jiroutova K."/>
            <person name="Jorgensen R.E."/>
            <person name="Joubert Y."/>
            <person name="Kaplan A."/>
            <person name="Kroger N."/>
            <person name="Kroth P.G."/>
            <person name="La Roche J."/>
            <person name="Lindquist E."/>
            <person name="Lommer M."/>
            <person name="Martin-Jezequel V."/>
            <person name="Lopez P.J."/>
            <person name="Lucas S."/>
            <person name="Mangogna M."/>
            <person name="McGinnis K."/>
            <person name="Medlin L.K."/>
            <person name="Montsant A."/>
            <person name="Oudot-Le Secq M.P."/>
            <person name="Napoli C."/>
            <person name="Obornik M."/>
            <person name="Parker M.S."/>
            <person name="Petit J.L."/>
            <person name="Porcel B.M."/>
            <person name="Poulsen N."/>
            <person name="Robison M."/>
            <person name="Rychlewski L."/>
            <person name="Rynearson T.A."/>
            <person name="Schmutz J."/>
            <person name="Shapiro H."/>
            <person name="Siaut M."/>
            <person name="Stanley M."/>
            <person name="Sussman M.R."/>
            <person name="Taylor A.R."/>
            <person name="Vardi A."/>
            <person name="von Dassow P."/>
            <person name="Vyverman W."/>
            <person name="Willis A."/>
            <person name="Wyrwicz L.S."/>
            <person name="Rokhsar D.S."/>
            <person name="Weissenbach J."/>
            <person name="Armbrust E.V."/>
            <person name="Green B.R."/>
            <person name="Van de Peer Y."/>
            <person name="Grigoriev I.V."/>
        </authorList>
    </citation>
    <scope>NUCLEOTIDE SEQUENCE [LARGE SCALE GENOMIC DNA]</scope>
    <source>
        <strain evidence="2 3">CCMP1335</strain>
    </source>
</reference>
<organism evidence="2 3">
    <name type="scientific">Thalassiosira pseudonana</name>
    <name type="common">Marine diatom</name>
    <name type="synonym">Cyclotella nana</name>
    <dbReference type="NCBI Taxonomy" id="35128"/>
    <lineage>
        <taxon>Eukaryota</taxon>
        <taxon>Sar</taxon>
        <taxon>Stramenopiles</taxon>
        <taxon>Ochrophyta</taxon>
        <taxon>Bacillariophyta</taxon>
        <taxon>Coscinodiscophyceae</taxon>
        <taxon>Thalassiosirophycidae</taxon>
        <taxon>Thalassiosirales</taxon>
        <taxon>Thalassiosiraceae</taxon>
        <taxon>Thalassiosira</taxon>
    </lineage>
</organism>
<dbReference type="EMBL" id="CM000638">
    <property type="protein sequence ID" value="EED96463.1"/>
    <property type="molecule type" value="Genomic_DNA"/>
</dbReference>